<accession>A0A6J5P0M9</accession>
<evidence type="ECO:0000313" key="1">
    <source>
        <dbReference type="EMBL" id="CAB4162908.1"/>
    </source>
</evidence>
<name>A0A6J5P0M9_9CAUD</name>
<gene>
    <name evidence="1" type="ORF">UFOVP787_175</name>
</gene>
<reference evidence="1" key="1">
    <citation type="submission" date="2020-04" db="EMBL/GenBank/DDBJ databases">
        <authorList>
            <person name="Chiriac C."/>
            <person name="Salcher M."/>
            <person name="Ghai R."/>
            <person name="Kavagutti S V."/>
        </authorList>
    </citation>
    <scope>NUCLEOTIDE SEQUENCE</scope>
</reference>
<sequence length="98" mass="11823">MENDRKIKYKYKEDQIISDFQKYIDSTYSEHYKTEDENIECFDAWIALGDATPTFRNTAIKYLWRYGKKNGNNKSDLVKTLHYTLMCLYNDHYKKDGK</sequence>
<proteinExistence type="predicted"/>
<protein>
    <submittedName>
        <fullName evidence="1">SaV-like</fullName>
    </submittedName>
</protein>
<organism evidence="1">
    <name type="scientific">uncultured Caudovirales phage</name>
    <dbReference type="NCBI Taxonomy" id="2100421"/>
    <lineage>
        <taxon>Viruses</taxon>
        <taxon>Duplodnaviria</taxon>
        <taxon>Heunggongvirae</taxon>
        <taxon>Uroviricota</taxon>
        <taxon>Caudoviricetes</taxon>
        <taxon>Peduoviridae</taxon>
        <taxon>Maltschvirus</taxon>
        <taxon>Maltschvirus maltsch</taxon>
    </lineage>
</organism>
<dbReference type="EMBL" id="LR796734">
    <property type="protein sequence ID" value="CAB4162908.1"/>
    <property type="molecule type" value="Genomic_DNA"/>
</dbReference>
<dbReference type="Pfam" id="PF11753">
    <property type="entry name" value="DUF3310"/>
    <property type="match status" value="1"/>
</dbReference>
<dbReference type="InterPro" id="IPR021739">
    <property type="entry name" value="SaV-like"/>
</dbReference>